<reference evidence="1 2" key="1">
    <citation type="submission" date="2013-03" db="EMBL/GenBank/DDBJ databases">
        <title>Draft genome sequence of Gracibacillus halophilus YIM-C55.5, a moderately halophilic and thermophilic organism from the Xiaochaidamu salt lake.</title>
        <authorList>
            <person name="Sugumar T."/>
            <person name="Polireddy D.R."/>
            <person name="Antony A."/>
            <person name="Madhava Y.R."/>
            <person name="Sivakumar N."/>
        </authorList>
    </citation>
    <scope>NUCLEOTIDE SEQUENCE [LARGE SCALE GENOMIC DNA]</scope>
    <source>
        <strain evidence="1 2">YIM-C55.5</strain>
    </source>
</reference>
<organism evidence="1 2">
    <name type="scientific">Gracilibacillus halophilus YIM-C55.5</name>
    <dbReference type="NCBI Taxonomy" id="1308866"/>
    <lineage>
        <taxon>Bacteria</taxon>
        <taxon>Bacillati</taxon>
        <taxon>Bacillota</taxon>
        <taxon>Bacilli</taxon>
        <taxon>Bacillales</taxon>
        <taxon>Bacillaceae</taxon>
        <taxon>Gracilibacillus</taxon>
    </lineage>
</organism>
<gene>
    <name evidence="1" type="ORF">J416_09429</name>
</gene>
<dbReference type="AlphaFoldDB" id="N4W8T2"/>
<dbReference type="Proteomes" id="UP000012283">
    <property type="component" value="Unassembled WGS sequence"/>
</dbReference>
<sequence>MEEKIRINVDYSPLAEPIENQMNKQGFTLGDNKTRIHKLDKSLKMCMFHLMTDSEHKKFMKKLHKKVMESIEPLEINKE</sequence>
<accession>N4W8T2</accession>
<proteinExistence type="predicted"/>
<dbReference type="STRING" id="1308866.J416_09429"/>
<evidence type="ECO:0000313" key="1">
    <source>
        <dbReference type="EMBL" id="ENH96708.1"/>
    </source>
</evidence>
<dbReference type="RefSeq" id="WP_003468988.1">
    <property type="nucleotide sequence ID" value="NZ_APML01000033.1"/>
</dbReference>
<dbReference type="EMBL" id="APML01000033">
    <property type="protein sequence ID" value="ENH96708.1"/>
    <property type="molecule type" value="Genomic_DNA"/>
</dbReference>
<dbReference type="PATRIC" id="fig|1308866.3.peg.1909"/>
<protein>
    <submittedName>
        <fullName evidence="1">Uncharacterized protein</fullName>
    </submittedName>
</protein>
<keyword evidence="2" id="KW-1185">Reference proteome</keyword>
<comment type="caution">
    <text evidence="1">The sequence shown here is derived from an EMBL/GenBank/DDBJ whole genome shotgun (WGS) entry which is preliminary data.</text>
</comment>
<evidence type="ECO:0000313" key="2">
    <source>
        <dbReference type="Proteomes" id="UP000012283"/>
    </source>
</evidence>
<name>N4W8T2_9BACI</name>